<organism evidence="4 5">
    <name type="scientific">Massilia phyllostachyos</name>
    <dbReference type="NCBI Taxonomy" id="2898585"/>
    <lineage>
        <taxon>Bacteria</taxon>
        <taxon>Pseudomonadati</taxon>
        <taxon>Pseudomonadota</taxon>
        <taxon>Betaproteobacteria</taxon>
        <taxon>Burkholderiales</taxon>
        <taxon>Oxalobacteraceae</taxon>
        <taxon>Telluria group</taxon>
        <taxon>Massilia</taxon>
    </lineage>
</organism>
<evidence type="ECO:0000259" key="3">
    <source>
        <dbReference type="Pfam" id="PF20434"/>
    </source>
</evidence>
<evidence type="ECO:0000313" key="5">
    <source>
        <dbReference type="Proteomes" id="UP001179361"/>
    </source>
</evidence>
<dbReference type="InterPro" id="IPR050300">
    <property type="entry name" value="GDXG_lipolytic_enzyme"/>
</dbReference>
<protein>
    <submittedName>
        <fullName evidence="4">Alpha/beta hydrolase</fullName>
    </submittedName>
</protein>
<accession>A0ABS8QB95</accession>
<dbReference type="RefSeq" id="WP_231060305.1">
    <property type="nucleotide sequence ID" value="NZ_JAJNOC010000010.1"/>
</dbReference>
<comment type="caution">
    <text evidence="4">The sequence shown here is derived from an EMBL/GenBank/DDBJ whole genome shotgun (WGS) entry which is preliminary data.</text>
</comment>
<gene>
    <name evidence="4" type="ORF">LQ564_22265</name>
</gene>
<evidence type="ECO:0000313" key="4">
    <source>
        <dbReference type="EMBL" id="MCD2519030.1"/>
    </source>
</evidence>
<proteinExistence type="predicted"/>
<feature type="domain" description="BD-FAE-like" evidence="3">
    <location>
        <begin position="69"/>
        <end position="257"/>
    </location>
</feature>
<feature type="compositionally biased region" description="Basic and acidic residues" evidence="2">
    <location>
        <begin position="36"/>
        <end position="51"/>
    </location>
</feature>
<dbReference type="SUPFAM" id="SSF53474">
    <property type="entry name" value="alpha/beta-Hydrolases"/>
    <property type="match status" value="1"/>
</dbReference>
<dbReference type="PANTHER" id="PTHR48081">
    <property type="entry name" value="AB HYDROLASE SUPERFAMILY PROTEIN C4A8.06C"/>
    <property type="match status" value="1"/>
</dbReference>
<keyword evidence="1 4" id="KW-0378">Hydrolase</keyword>
<evidence type="ECO:0000256" key="2">
    <source>
        <dbReference type="SAM" id="MobiDB-lite"/>
    </source>
</evidence>
<dbReference type="InterPro" id="IPR049492">
    <property type="entry name" value="BD-FAE-like_dom"/>
</dbReference>
<dbReference type="Proteomes" id="UP001179361">
    <property type="component" value="Unassembled WGS sequence"/>
</dbReference>
<reference evidence="4" key="1">
    <citation type="submission" date="2021-11" db="EMBL/GenBank/DDBJ databases">
        <title>The complete genome of Massilia sp sp. G4R7.</title>
        <authorList>
            <person name="Liu L."/>
            <person name="Yue J."/>
            <person name="Yuan J."/>
            <person name="Yang F."/>
            <person name="Li L."/>
        </authorList>
    </citation>
    <scope>NUCLEOTIDE SEQUENCE</scope>
    <source>
        <strain evidence="4">G4R7</strain>
    </source>
</reference>
<feature type="region of interest" description="Disordered" evidence="2">
    <location>
        <begin position="36"/>
        <end position="56"/>
    </location>
</feature>
<sequence>MSQFAAGLALAAAGPLGMAAGSGPRVLPLWPEGVPDAKPELGPNRVDEDGRTTNITEPSLTVHPAAVDRANGTAVIICPGGGYVRQSTRREGEQYAQWLSALGVTAFVLTYRQLEFGHPAPLRDVLRAVRLVRAQAGEFRVQPDRIGVMGSSAGGHLAASAGTLFDHPLGRTGAALDAVSARPDFLMLMYPVITLAGPAAHAGSCKALLGAEPRAAEVELMSVERQVTARTPPTLLVHTQADQSVPVENSILFYQALTRARVPAEMYLFEHGAHGMGMRDGLGTASLWPRRAEEWLRDRGLLSPART</sequence>
<dbReference type="EMBL" id="JAJNOC010000010">
    <property type="protein sequence ID" value="MCD2519030.1"/>
    <property type="molecule type" value="Genomic_DNA"/>
</dbReference>
<name>A0ABS8QB95_9BURK</name>
<dbReference type="Pfam" id="PF20434">
    <property type="entry name" value="BD-FAE"/>
    <property type="match status" value="1"/>
</dbReference>
<keyword evidence="5" id="KW-1185">Reference proteome</keyword>
<dbReference type="Gene3D" id="3.40.50.1820">
    <property type="entry name" value="alpha/beta hydrolase"/>
    <property type="match status" value="1"/>
</dbReference>
<evidence type="ECO:0000256" key="1">
    <source>
        <dbReference type="ARBA" id="ARBA00022801"/>
    </source>
</evidence>
<dbReference type="PANTHER" id="PTHR48081:SF6">
    <property type="entry name" value="PEPTIDASE S9 PROLYL OLIGOPEPTIDASE CATALYTIC DOMAIN-CONTAINING PROTEIN"/>
    <property type="match status" value="1"/>
</dbReference>
<dbReference type="InterPro" id="IPR029058">
    <property type="entry name" value="AB_hydrolase_fold"/>
</dbReference>
<dbReference type="GO" id="GO:0016787">
    <property type="term" value="F:hydrolase activity"/>
    <property type="evidence" value="ECO:0007669"/>
    <property type="project" value="UniProtKB-KW"/>
</dbReference>